<keyword evidence="4 6" id="KW-0238">DNA-binding</keyword>
<dbReference type="EMBL" id="JQAN02000006">
    <property type="protein sequence ID" value="PPD58605.1"/>
    <property type="molecule type" value="Genomic_DNA"/>
</dbReference>
<evidence type="ECO:0000259" key="8">
    <source>
        <dbReference type="Pfam" id="PF04545"/>
    </source>
</evidence>
<dbReference type="InterPro" id="IPR000838">
    <property type="entry name" value="RNA_pol_sigma70_ECF_CS"/>
</dbReference>
<sequence length="180" mass="20498">MQDEQSLITRAQSRDAEAFGRIYEAYFEKIYRYVAIKIGNRTEAEDLTQQVFVNALESICSYKMREVPFSAWLYRIAHNQVVDTLRKRSRRPTLELDESLPIPADGDLVEETELKLETKELIEAAKKLTKLQQEVIALRFGADMPIAQVAKVMDKTEGAIKALQHSAVAALRRIMVNPNG</sequence>
<dbReference type="InterPro" id="IPR014284">
    <property type="entry name" value="RNA_pol_sigma-70_dom"/>
</dbReference>
<dbReference type="Proteomes" id="UP000235653">
    <property type="component" value="Unassembled WGS sequence"/>
</dbReference>
<dbReference type="InterPro" id="IPR007630">
    <property type="entry name" value="RNA_pol_sigma70_r4"/>
</dbReference>
<dbReference type="InterPro" id="IPR013325">
    <property type="entry name" value="RNA_pol_sigma_r2"/>
</dbReference>
<dbReference type="InterPro" id="IPR039425">
    <property type="entry name" value="RNA_pol_sigma-70-like"/>
</dbReference>
<dbReference type="InterPro" id="IPR013324">
    <property type="entry name" value="RNA_pol_sigma_r3/r4-like"/>
</dbReference>
<dbReference type="Pfam" id="PF04542">
    <property type="entry name" value="Sigma70_r2"/>
    <property type="match status" value="1"/>
</dbReference>
<evidence type="ECO:0000313" key="10">
    <source>
        <dbReference type="Proteomes" id="UP000235653"/>
    </source>
</evidence>
<dbReference type="GO" id="GO:0006352">
    <property type="term" value="P:DNA-templated transcription initiation"/>
    <property type="evidence" value="ECO:0007669"/>
    <property type="project" value="InterPro"/>
</dbReference>
<dbReference type="Pfam" id="PF04545">
    <property type="entry name" value="Sigma70_r4"/>
    <property type="match status" value="1"/>
</dbReference>
<dbReference type="InterPro" id="IPR036388">
    <property type="entry name" value="WH-like_DNA-bd_sf"/>
</dbReference>
<dbReference type="OrthoDB" id="157311at2"/>
<dbReference type="NCBIfam" id="TIGR02937">
    <property type="entry name" value="sigma70-ECF"/>
    <property type="match status" value="1"/>
</dbReference>
<reference evidence="9 10" key="1">
    <citation type="journal article" date="2017" name="ISME J.">
        <title>Grape pomace compost harbors organohalide-respiring Dehalogenimonas species with novel reductive dehalogenase genes.</title>
        <authorList>
            <person name="Yang Y."/>
            <person name="Higgins S.A."/>
            <person name="Yan J."/>
            <person name="Simsir B."/>
            <person name="Chourey K."/>
            <person name="Iyer R."/>
            <person name="Hettich R.L."/>
            <person name="Baldwin B."/>
            <person name="Ogles D.M."/>
            <person name="Loffler F.E."/>
        </authorList>
    </citation>
    <scope>NUCLEOTIDE SEQUENCE [LARGE SCALE GENOMIC DNA]</scope>
    <source>
        <strain evidence="9 10">GP</strain>
    </source>
</reference>
<accession>A0A2P5P8J8</accession>
<dbReference type="PROSITE" id="PS01063">
    <property type="entry name" value="SIGMA70_ECF"/>
    <property type="match status" value="1"/>
</dbReference>
<dbReference type="InterPro" id="IPR007627">
    <property type="entry name" value="RNA_pol_sigma70_r2"/>
</dbReference>
<dbReference type="GO" id="GO:0003677">
    <property type="term" value="F:DNA binding"/>
    <property type="evidence" value="ECO:0007669"/>
    <property type="project" value="UniProtKB-KW"/>
</dbReference>
<comment type="similarity">
    <text evidence="1 6">Belongs to the sigma-70 factor family. ECF subfamily.</text>
</comment>
<keyword evidence="2 6" id="KW-0805">Transcription regulation</keyword>
<dbReference type="Gene3D" id="1.10.10.10">
    <property type="entry name" value="Winged helix-like DNA-binding domain superfamily/Winged helix DNA-binding domain"/>
    <property type="match status" value="1"/>
</dbReference>
<evidence type="ECO:0000256" key="2">
    <source>
        <dbReference type="ARBA" id="ARBA00023015"/>
    </source>
</evidence>
<keyword evidence="10" id="KW-1185">Reference proteome</keyword>
<comment type="caution">
    <text evidence="9">The sequence shown here is derived from an EMBL/GenBank/DDBJ whole genome shotgun (WGS) entry which is preliminary data.</text>
</comment>
<feature type="domain" description="RNA polymerase sigma-70 region 4" evidence="8">
    <location>
        <begin position="126"/>
        <end position="172"/>
    </location>
</feature>
<evidence type="ECO:0000256" key="1">
    <source>
        <dbReference type="ARBA" id="ARBA00010641"/>
    </source>
</evidence>
<dbReference type="GO" id="GO:0016987">
    <property type="term" value="F:sigma factor activity"/>
    <property type="evidence" value="ECO:0007669"/>
    <property type="project" value="UniProtKB-KW"/>
</dbReference>
<organism evidence="9 10">
    <name type="scientific">Dehalogenimonas etheniformans</name>
    <dbReference type="NCBI Taxonomy" id="1536648"/>
    <lineage>
        <taxon>Bacteria</taxon>
        <taxon>Bacillati</taxon>
        <taxon>Chloroflexota</taxon>
        <taxon>Dehalococcoidia</taxon>
        <taxon>Dehalococcoidales</taxon>
        <taxon>Dehalococcoidaceae</taxon>
        <taxon>Dehalogenimonas</taxon>
    </lineage>
</organism>
<evidence type="ECO:0000256" key="3">
    <source>
        <dbReference type="ARBA" id="ARBA00023082"/>
    </source>
</evidence>
<name>A0A2P5P8J8_9CHLR</name>
<protein>
    <recommendedName>
        <fullName evidence="6">RNA polymerase sigma factor</fullName>
    </recommendedName>
</protein>
<dbReference type="Gene3D" id="1.10.1740.10">
    <property type="match status" value="1"/>
</dbReference>
<evidence type="ECO:0000313" key="9">
    <source>
        <dbReference type="EMBL" id="PPD58605.1"/>
    </source>
</evidence>
<evidence type="ECO:0000256" key="5">
    <source>
        <dbReference type="ARBA" id="ARBA00023163"/>
    </source>
</evidence>
<dbReference type="RefSeq" id="WP_102330088.1">
    <property type="nucleotide sequence ID" value="NZ_CP058566.2"/>
</dbReference>
<keyword evidence="5 6" id="KW-0804">Transcription</keyword>
<dbReference type="PANTHER" id="PTHR43133">
    <property type="entry name" value="RNA POLYMERASE ECF-TYPE SIGMA FACTO"/>
    <property type="match status" value="1"/>
</dbReference>
<dbReference type="NCBIfam" id="TIGR02952">
    <property type="entry name" value="Sig70_famx2"/>
    <property type="match status" value="1"/>
</dbReference>
<dbReference type="SUPFAM" id="SSF88946">
    <property type="entry name" value="Sigma2 domain of RNA polymerase sigma factors"/>
    <property type="match status" value="1"/>
</dbReference>
<feature type="domain" description="RNA polymerase sigma-70 region 2" evidence="7">
    <location>
        <begin position="22"/>
        <end position="91"/>
    </location>
</feature>
<gene>
    <name evidence="9" type="ORF">JP09_001620</name>
</gene>
<dbReference type="AlphaFoldDB" id="A0A2P5P8J8"/>
<evidence type="ECO:0000256" key="6">
    <source>
        <dbReference type="RuleBase" id="RU000716"/>
    </source>
</evidence>
<evidence type="ECO:0000256" key="4">
    <source>
        <dbReference type="ARBA" id="ARBA00023125"/>
    </source>
</evidence>
<dbReference type="SUPFAM" id="SSF88659">
    <property type="entry name" value="Sigma3 and sigma4 domains of RNA polymerase sigma factors"/>
    <property type="match status" value="1"/>
</dbReference>
<proteinExistence type="inferred from homology"/>
<keyword evidence="3 6" id="KW-0731">Sigma factor</keyword>
<dbReference type="PANTHER" id="PTHR43133:SF57">
    <property type="entry name" value="RNA POLYMERASE SIGMA-70 FACTOR"/>
    <property type="match status" value="1"/>
</dbReference>
<evidence type="ECO:0000259" key="7">
    <source>
        <dbReference type="Pfam" id="PF04542"/>
    </source>
</evidence>
<dbReference type="InterPro" id="IPR014298">
    <property type="entry name" value="BldN-like"/>
</dbReference>